<keyword evidence="2" id="KW-1185">Reference proteome</keyword>
<reference evidence="1 2" key="1">
    <citation type="journal article" date="2024" name="Plant J.">
        <title>Genome sequences and population genomics reveal climatic adaptation and genomic divergence between two closely related sweetgum species.</title>
        <authorList>
            <person name="Xu W.Q."/>
            <person name="Ren C.Q."/>
            <person name="Zhang X.Y."/>
            <person name="Comes H.P."/>
            <person name="Liu X.H."/>
            <person name="Li Y.G."/>
            <person name="Kettle C.J."/>
            <person name="Jalonen R."/>
            <person name="Gaisberger H."/>
            <person name="Ma Y.Z."/>
            <person name="Qiu Y.X."/>
        </authorList>
    </citation>
    <scope>NUCLEOTIDE SEQUENCE [LARGE SCALE GENOMIC DNA]</scope>
    <source>
        <strain evidence="1">Hangzhou</strain>
    </source>
</reference>
<dbReference type="AlphaFoldDB" id="A0AAP0WYN2"/>
<evidence type="ECO:0000313" key="2">
    <source>
        <dbReference type="Proteomes" id="UP001415857"/>
    </source>
</evidence>
<gene>
    <name evidence="1" type="ORF">L1049_004922</name>
</gene>
<dbReference type="EMBL" id="JBBPBK010000007">
    <property type="protein sequence ID" value="KAK9282011.1"/>
    <property type="molecule type" value="Genomic_DNA"/>
</dbReference>
<accession>A0AAP0WYN2</accession>
<protein>
    <submittedName>
        <fullName evidence="1">Uncharacterized protein</fullName>
    </submittedName>
</protein>
<sequence length="107" mass="11660">MSFAKKEYEFLSEIGLSSRNPGCYVSGTWKGSGPVISSFNPAENQGGVDGIKSYCSHGTIHGAVHMLPFMSFGLYSHYSKSQGNGGAEETSRKEIDCHEIFLMDIDN</sequence>
<organism evidence="1 2">
    <name type="scientific">Liquidambar formosana</name>
    <name type="common">Formosan gum</name>
    <dbReference type="NCBI Taxonomy" id="63359"/>
    <lineage>
        <taxon>Eukaryota</taxon>
        <taxon>Viridiplantae</taxon>
        <taxon>Streptophyta</taxon>
        <taxon>Embryophyta</taxon>
        <taxon>Tracheophyta</taxon>
        <taxon>Spermatophyta</taxon>
        <taxon>Magnoliopsida</taxon>
        <taxon>eudicotyledons</taxon>
        <taxon>Gunneridae</taxon>
        <taxon>Pentapetalae</taxon>
        <taxon>Saxifragales</taxon>
        <taxon>Altingiaceae</taxon>
        <taxon>Liquidambar</taxon>
    </lineage>
</organism>
<evidence type="ECO:0000313" key="1">
    <source>
        <dbReference type="EMBL" id="KAK9282011.1"/>
    </source>
</evidence>
<proteinExistence type="predicted"/>
<name>A0AAP0WYN2_LIQFO</name>
<dbReference type="Proteomes" id="UP001415857">
    <property type="component" value="Unassembled WGS sequence"/>
</dbReference>
<comment type="caution">
    <text evidence="1">The sequence shown here is derived from an EMBL/GenBank/DDBJ whole genome shotgun (WGS) entry which is preliminary data.</text>
</comment>